<sequence>MIYRRRNVVECCFNRLKQFWTIATCHDKIALSCRAMIELFILLI</sequence>
<name>A0A7W7FVY5_9PSEU</name>
<comment type="caution">
    <text evidence="1">The sequence shown here is derived from an EMBL/GenBank/DDBJ whole genome shotgun (WGS) entry which is preliminary data.</text>
</comment>
<protein>
    <submittedName>
        <fullName evidence="1">Transposase</fullName>
    </submittedName>
</protein>
<keyword evidence="2" id="KW-1185">Reference proteome</keyword>
<dbReference type="Proteomes" id="UP000533598">
    <property type="component" value="Unassembled WGS sequence"/>
</dbReference>
<evidence type="ECO:0000313" key="2">
    <source>
        <dbReference type="Proteomes" id="UP000533598"/>
    </source>
</evidence>
<accession>A0A7W7FVY5</accession>
<evidence type="ECO:0000313" key="1">
    <source>
        <dbReference type="EMBL" id="MBB4679747.1"/>
    </source>
</evidence>
<dbReference type="EMBL" id="JACHMH010000001">
    <property type="protein sequence ID" value="MBB4679747.1"/>
    <property type="molecule type" value="Genomic_DNA"/>
</dbReference>
<organism evidence="1 2">
    <name type="scientific">Crossiella cryophila</name>
    <dbReference type="NCBI Taxonomy" id="43355"/>
    <lineage>
        <taxon>Bacteria</taxon>
        <taxon>Bacillati</taxon>
        <taxon>Actinomycetota</taxon>
        <taxon>Actinomycetes</taxon>
        <taxon>Pseudonocardiales</taxon>
        <taxon>Pseudonocardiaceae</taxon>
        <taxon>Crossiella</taxon>
    </lineage>
</organism>
<dbReference type="AlphaFoldDB" id="A0A7W7FVY5"/>
<proteinExistence type="predicted"/>
<reference evidence="1 2" key="1">
    <citation type="submission" date="2020-08" db="EMBL/GenBank/DDBJ databases">
        <title>Sequencing the genomes of 1000 actinobacteria strains.</title>
        <authorList>
            <person name="Klenk H.-P."/>
        </authorList>
    </citation>
    <scope>NUCLEOTIDE SEQUENCE [LARGE SCALE GENOMIC DNA]</scope>
    <source>
        <strain evidence="1 2">DSM 44230</strain>
    </source>
</reference>
<gene>
    <name evidence="1" type="ORF">HNR67_005865</name>
</gene>